<reference evidence="2 3" key="1">
    <citation type="submission" date="2019-03" db="EMBL/GenBank/DDBJ databases">
        <title>Genome sequence of Lentibacillus salicampi ATCC BAA-719.</title>
        <authorList>
            <person name="Maclea K.S."/>
            <person name="Simoes Junior M."/>
        </authorList>
    </citation>
    <scope>NUCLEOTIDE SEQUENCE [LARGE SCALE GENOMIC DNA]</scope>
    <source>
        <strain evidence="2 3">ATCC BAA-719</strain>
    </source>
</reference>
<evidence type="ECO:0000256" key="1">
    <source>
        <dbReference type="SAM" id="Phobius"/>
    </source>
</evidence>
<name>A0A4Y9A8S1_9BACI</name>
<dbReference type="OrthoDB" id="2972337at2"/>
<dbReference type="Proteomes" id="UP000298484">
    <property type="component" value="Unassembled WGS sequence"/>
</dbReference>
<organism evidence="2 3">
    <name type="scientific">Lentibacillus salicampi</name>
    <dbReference type="NCBI Taxonomy" id="175306"/>
    <lineage>
        <taxon>Bacteria</taxon>
        <taxon>Bacillati</taxon>
        <taxon>Bacillota</taxon>
        <taxon>Bacilli</taxon>
        <taxon>Bacillales</taxon>
        <taxon>Bacillaceae</taxon>
        <taxon>Lentibacillus</taxon>
    </lineage>
</organism>
<accession>A0A4Y9A8S1</accession>
<feature type="transmembrane region" description="Helical" evidence="1">
    <location>
        <begin position="54"/>
        <end position="71"/>
    </location>
</feature>
<evidence type="ECO:0000313" key="2">
    <source>
        <dbReference type="EMBL" id="TFJ91825.1"/>
    </source>
</evidence>
<dbReference type="EMBL" id="SRHY01000038">
    <property type="protein sequence ID" value="TFJ91825.1"/>
    <property type="molecule type" value="Genomic_DNA"/>
</dbReference>
<keyword evidence="3" id="KW-1185">Reference proteome</keyword>
<protein>
    <recommendedName>
        <fullName evidence="4">DUF3937 domain-containing protein</fullName>
    </recommendedName>
</protein>
<feature type="transmembrane region" description="Helical" evidence="1">
    <location>
        <begin position="7"/>
        <end position="24"/>
    </location>
</feature>
<dbReference type="AlphaFoldDB" id="A0A4Y9A8S1"/>
<evidence type="ECO:0008006" key="4">
    <source>
        <dbReference type="Google" id="ProtNLM"/>
    </source>
</evidence>
<sequence>MEKLSKVLFWGGIAYFVIIALTNLDSTFHLNATQYVPEGEDPDPLRITEVINDVVYPAYNALILIALSYITKCFSKEEA</sequence>
<evidence type="ECO:0000313" key="3">
    <source>
        <dbReference type="Proteomes" id="UP000298484"/>
    </source>
</evidence>
<proteinExistence type="predicted"/>
<keyword evidence="1" id="KW-0472">Membrane</keyword>
<gene>
    <name evidence="2" type="ORF">E4U82_15730</name>
</gene>
<keyword evidence="1" id="KW-0812">Transmembrane</keyword>
<comment type="caution">
    <text evidence="2">The sequence shown here is derived from an EMBL/GenBank/DDBJ whole genome shotgun (WGS) entry which is preliminary data.</text>
</comment>
<dbReference type="RefSeq" id="WP_135111134.1">
    <property type="nucleotide sequence ID" value="NZ_SRHY01000038.1"/>
</dbReference>
<keyword evidence="1" id="KW-1133">Transmembrane helix</keyword>